<feature type="region of interest" description="Disordered" evidence="9">
    <location>
        <begin position="206"/>
        <end position="260"/>
    </location>
</feature>
<keyword evidence="13" id="KW-1185">Reference proteome</keyword>
<feature type="region of interest" description="Disordered" evidence="9">
    <location>
        <begin position="140"/>
        <end position="168"/>
    </location>
</feature>
<dbReference type="SMART" id="SM00389">
    <property type="entry name" value="HOX"/>
    <property type="match status" value="1"/>
</dbReference>
<dbReference type="Pfam" id="PF03826">
    <property type="entry name" value="OAR"/>
    <property type="match status" value="1"/>
</dbReference>
<evidence type="ECO:0000256" key="3">
    <source>
        <dbReference type="ARBA" id="ARBA00022473"/>
    </source>
</evidence>
<evidence type="ECO:0000256" key="2">
    <source>
        <dbReference type="ARBA" id="ARBA00006503"/>
    </source>
</evidence>
<proteinExistence type="inferred from homology"/>
<evidence type="ECO:0000256" key="1">
    <source>
        <dbReference type="ARBA" id="ARBA00004123"/>
    </source>
</evidence>
<evidence type="ECO:0000256" key="6">
    <source>
        <dbReference type="ARBA" id="ARBA00023242"/>
    </source>
</evidence>
<feature type="compositionally biased region" description="Polar residues" evidence="9">
    <location>
        <begin position="81"/>
        <end position="92"/>
    </location>
</feature>
<comment type="similarity">
    <text evidence="2">Belongs to the paired homeobox family. Bicoid subfamily.</text>
</comment>
<dbReference type="STRING" id="568069.A0A1J1J6M6"/>
<keyword evidence="6 7" id="KW-0539">Nucleus</keyword>
<dbReference type="GO" id="GO:0000978">
    <property type="term" value="F:RNA polymerase II cis-regulatory region sequence-specific DNA binding"/>
    <property type="evidence" value="ECO:0007669"/>
    <property type="project" value="TreeGrafter"/>
</dbReference>
<dbReference type="PROSITE" id="PS50071">
    <property type="entry name" value="HOMEOBOX_2"/>
    <property type="match status" value="1"/>
</dbReference>
<organism evidence="12 13">
    <name type="scientific">Clunio marinus</name>
    <dbReference type="NCBI Taxonomy" id="568069"/>
    <lineage>
        <taxon>Eukaryota</taxon>
        <taxon>Metazoa</taxon>
        <taxon>Ecdysozoa</taxon>
        <taxon>Arthropoda</taxon>
        <taxon>Hexapoda</taxon>
        <taxon>Insecta</taxon>
        <taxon>Pterygota</taxon>
        <taxon>Neoptera</taxon>
        <taxon>Endopterygota</taxon>
        <taxon>Diptera</taxon>
        <taxon>Nematocera</taxon>
        <taxon>Chironomoidea</taxon>
        <taxon>Chironomidae</taxon>
        <taxon>Clunio</taxon>
    </lineage>
</organism>
<evidence type="ECO:0000256" key="5">
    <source>
        <dbReference type="ARBA" id="ARBA00023155"/>
    </source>
</evidence>
<evidence type="ECO:0000256" key="9">
    <source>
        <dbReference type="SAM" id="MobiDB-lite"/>
    </source>
</evidence>
<dbReference type="Gene3D" id="1.10.10.60">
    <property type="entry name" value="Homeodomain-like"/>
    <property type="match status" value="1"/>
</dbReference>
<feature type="compositionally biased region" description="Low complexity" evidence="9">
    <location>
        <begin position="464"/>
        <end position="486"/>
    </location>
</feature>
<protein>
    <submittedName>
        <fullName evidence="12">CLUMA_CG020598, isoform A</fullName>
    </submittedName>
</protein>
<feature type="domain" description="Homeobox" evidence="10">
    <location>
        <begin position="251"/>
        <end position="311"/>
    </location>
</feature>
<dbReference type="GO" id="GO:0009653">
    <property type="term" value="P:anatomical structure morphogenesis"/>
    <property type="evidence" value="ECO:0007669"/>
    <property type="project" value="TreeGrafter"/>
</dbReference>
<feature type="region of interest" description="Disordered" evidence="9">
    <location>
        <begin position="464"/>
        <end position="489"/>
    </location>
</feature>
<dbReference type="InterPro" id="IPR017970">
    <property type="entry name" value="Homeobox_CS"/>
</dbReference>
<accession>A0A1J1J6M6</accession>
<dbReference type="Proteomes" id="UP000183832">
    <property type="component" value="Unassembled WGS sequence"/>
</dbReference>
<keyword evidence="5 7" id="KW-0371">Homeobox</keyword>
<keyword evidence="4 7" id="KW-0238">DNA-binding</keyword>
<evidence type="ECO:0000259" key="10">
    <source>
        <dbReference type="PROSITE" id="PS50071"/>
    </source>
</evidence>
<dbReference type="InterPro" id="IPR001356">
    <property type="entry name" value="HD"/>
</dbReference>
<dbReference type="PROSITE" id="PS00027">
    <property type="entry name" value="HOMEOBOX_1"/>
    <property type="match status" value="1"/>
</dbReference>
<dbReference type="Pfam" id="PF00046">
    <property type="entry name" value="Homeodomain"/>
    <property type="match status" value="1"/>
</dbReference>
<feature type="DNA-binding region" description="Homeobox" evidence="7">
    <location>
        <begin position="253"/>
        <end position="312"/>
    </location>
</feature>
<dbReference type="AlphaFoldDB" id="A0A1J1J6M6"/>
<keyword evidence="3" id="KW-0217">Developmental protein</keyword>
<dbReference type="EMBL" id="CVRI01000073">
    <property type="protein sequence ID" value="CRL07634.1"/>
    <property type="molecule type" value="Genomic_DNA"/>
</dbReference>
<dbReference type="FunFam" id="1.10.10.60:FF:000031">
    <property type="entry name" value="Homeobox protein"/>
    <property type="match status" value="1"/>
</dbReference>
<gene>
    <name evidence="12" type="ORF">CLUMA_CG020598</name>
</gene>
<dbReference type="CDD" id="cd00086">
    <property type="entry name" value="homeodomain"/>
    <property type="match status" value="1"/>
</dbReference>
<dbReference type="PROSITE" id="PS50803">
    <property type="entry name" value="OAR"/>
    <property type="match status" value="1"/>
</dbReference>
<dbReference type="GO" id="GO:0000981">
    <property type="term" value="F:DNA-binding transcription factor activity, RNA polymerase II-specific"/>
    <property type="evidence" value="ECO:0007669"/>
    <property type="project" value="InterPro"/>
</dbReference>
<evidence type="ECO:0000256" key="8">
    <source>
        <dbReference type="RuleBase" id="RU000682"/>
    </source>
</evidence>
<comment type="subcellular location">
    <subcellularLocation>
        <location evidence="1 7 8">Nucleus</location>
    </subcellularLocation>
</comment>
<evidence type="ECO:0000256" key="4">
    <source>
        <dbReference type="ARBA" id="ARBA00023125"/>
    </source>
</evidence>
<evidence type="ECO:0000313" key="13">
    <source>
        <dbReference type="Proteomes" id="UP000183832"/>
    </source>
</evidence>
<evidence type="ECO:0000259" key="11">
    <source>
        <dbReference type="PROSITE" id="PS50803"/>
    </source>
</evidence>
<dbReference type="InterPro" id="IPR009057">
    <property type="entry name" value="Homeodomain-like_sf"/>
</dbReference>
<evidence type="ECO:0000256" key="7">
    <source>
        <dbReference type="PROSITE-ProRule" id="PRU00108"/>
    </source>
</evidence>
<name>A0A1J1J6M6_9DIPT</name>
<dbReference type="InterPro" id="IPR003654">
    <property type="entry name" value="OAR_dom"/>
</dbReference>
<feature type="compositionally biased region" description="Basic residues" evidence="9">
    <location>
        <begin position="248"/>
        <end position="258"/>
    </location>
</feature>
<dbReference type="OrthoDB" id="6159439at2759"/>
<feature type="region of interest" description="Disordered" evidence="9">
    <location>
        <begin position="81"/>
        <end position="109"/>
    </location>
</feature>
<dbReference type="SUPFAM" id="SSF46689">
    <property type="entry name" value="Homeodomain-like"/>
    <property type="match status" value="1"/>
</dbReference>
<reference evidence="12 13" key="1">
    <citation type="submission" date="2015-04" db="EMBL/GenBank/DDBJ databases">
        <authorList>
            <person name="Syromyatnikov M.Y."/>
            <person name="Popov V.N."/>
        </authorList>
    </citation>
    <scope>NUCLEOTIDE SEQUENCE [LARGE SCALE GENOMIC DNA]</scope>
</reference>
<dbReference type="GO" id="GO:0005634">
    <property type="term" value="C:nucleus"/>
    <property type="evidence" value="ECO:0007669"/>
    <property type="project" value="UniProtKB-SubCell"/>
</dbReference>
<feature type="domain" description="OAR" evidence="11">
    <location>
        <begin position="451"/>
        <end position="464"/>
    </location>
</feature>
<sequence length="501" mass="55195">MMKYRPASTSLQKYQPTKKVATTTELGGKSVKNAFKAINIGSYQEIFPSFYPLQMMDRSGLDQMTDTSGLCLQDLVGTTNNATSNGNIPTSQSNSNDHLHNHHHHHNLHDGTAVSVSSAISNLMSPTSVGSIGSGLTTGLSHLHHSSHPDLTGHHHHHHITSPHTPSVLHEPLEKLKLWAETGEFRESNHNTMASVTNMDHSQMNFQAPAGRNRNRDRKSDASRLNDTQVKQENADESITTDDPKNDKKNKRQRRQRTHFTSQQLHELEQTFSRNRYPDMSTREEIAMWTNLTEARVRVWFKNRRAKWRKRERNQMNALATAADFKNGFGTQFVQPFPDTDALYSSYSHYNNWAAKVPSPLAGTKTFPWPVNPLGSVVSTNHHQNSINCFNTASSSVASMSTTMLPGTMGSSLSGSGTTGGVGAPCPYTTPTNPYMYHHRTTAEPGTAMSSSIATLRLKAKQHSSGFSSPYSTQSSSISPVSRSNSGGLSACQYAGVTDTV</sequence>
<dbReference type="PANTHER" id="PTHR45882">
    <property type="entry name" value="PITUITARY HOMEOBOX HOMOLOG PTX1"/>
    <property type="match status" value="1"/>
</dbReference>
<dbReference type="PANTHER" id="PTHR45882:SF3">
    <property type="entry name" value="PITUITARY HOMEOBOX HOMOLOG PTX1"/>
    <property type="match status" value="1"/>
</dbReference>
<evidence type="ECO:0000313" key="12">
    <source>
        <dbReference type="EMBL" id="CRL07634.1"/>
    </source>
</evidence>